<dbReference type="RefSeq" id="XP_026739693.1">
    <property type="nucleotide sequence ID" value="XM_026883892.1"/>
</dbReference>
<protein>
    <submittedName>
        <fullName evidence="6">Signaling mucin HKR1-like isoform X1</fullName>
    </submittedName>
</protein>
<accession>A0A7E5WG66</accession>
<dbReference type="PRINTS" id="PR00947">
    <property type="entry name" value="CUTICLE"/>
</dbReference>
<feature type="signal peptide" evidence="4">
    <location>
        <begin position="1"/>
        <end position="21"/>
    </location>
</feature>
<sequence>MLCFVLFQIIIIATALQIAIAYHDPDLNYHLSQVQKVSNCDKGYSYAAPAVQLTTTGVKAPAPANTYLPVSQPIVVAPAIQYSGSSGYSSGGSAGYSASASSGYSSSGSSGYSAGGGGGYSTGITYQSVAPQITYATQPASSYQSSSSLASNYATAQEYSTKEVHGYATSAGLSSAATNSKTVTPLATYAQAPIISKVTAAPLIAKFSLAPAKTSYITQNLVAQQAYSTGSLAKASLNSYSNVHSGGPVVSQVYAAPSSGYATSPALRVQQAQVAQYSAVAAPAVAQYSHVSVAAPAAVSYAAPSVSQYANSVSHGTASSSNYFTPVVSQHSGSVNSGQYSGAVVTQHAAPVVQQYSAPVVAQYSAPTVVQHSAPAPSVAHYSAPAVTHYSAPAVGQYSAPAAAHYSAPAVASVSHYASAPVVSHVTSSAYSAPAAAPAVTKVAAGPLVKNVHTEFLENYDAHPRYAFEYSVNDPHTGDIKQQKEERDGEVVKGQYSLVEPDGSVRTVNYVADWETGFHADVRNSKDNQH</sequence>
<dbReference type="InterPro" id="IPR051217">
    <property type="entry name" value="Insect_Cuticle_Struc_Prot"/>
</dbReference>
<dbReference type="OrthoDB" id="7394989at2759"/>
<dbReference type="Pfam" id="PF00379">
    <property type="entry name" value="Chitin_bind_4"/>
    <property type="match status" value="1"/>
</dbReference>
<gene>
    <name evidence="6" type="primary">LOC113502351</name>
</gene>
<dbReference type="GeneID" id="113502351"/>
<feature type="chain" id="PRO_5028938720" evidence="4">
    <location>
        <begin position="22"/>
        <end position="530"/>
    </location>
</feature>
<dbReference type="PANTHER" id="PTHR12236:SF95">
    <property type="entry name" value="CUTICULAR PROTEIN 76BD, ISOFORM C-RELATED"/>
    <property type="match status" value="1"/>
</dbReference>
<dbReference type="PANTHER" id="PTHR12236">
    <property type="entry name" value="STRUCTURAL CONTITUENT OF CUTICLE"/>
    <property type="match status" value="1"/>
</dbReference>
<evidence type="ECO:0000313" key="6">
    <source>
        <dbReference type="RefSeq" id="XP_026739693.1"/>
    </source>
</evidence>
<dbReference type="PROSITE" id="PS00233">
    <property type="entry name" value="CHIT_BIND_RR_1"/>
    <property type="match status" value="1"/>
</dbReference>
<evidence type="ECO:0000256" key="3">
    <source>
        <dbReference type="PROSITE-ProRule" id="PRU00497"/>
    </source>
</evidence>
<dbReference type="InterPro" id="IPR000618">
    <property type="entry name" value="Insect_cuticle"/>
</dbReference>
<evidence type="ECO:0000256" key="1">
    <source>
        <dbReference type="ARBA" id="ARBA00022460"/>
    </source>
</evidence>
<dbReference type="InParanoid" id="A0A7E5WG66"/>
<dbReference type="AlphaFoldDB" id="A0A7E5WG66"/>
<keyword evidence="5" id="KW-1185">Reference proteome</keyword>
<dbReference type="GO" id="GO:0042302">
    <property type="term" value="F:structural constituent of cuticle"/>
    <property type="evidence" value="ECO:0007669"/>
    <property type="project" value="UniProtKB-UniRule"/>
</dbReference>
<dbReference type="GO" id="GO:0031012">
    <property type="term" value="C:extracellular matrix"/>
    <property type="evidence" value="ECO:0007669"/>
    <property type="project" value="TreeGrafter"/>
</dbReference>
<evidence type="ECO:0000256" key="4">
    <source>
        <dbReference type="SAM" id="SignalP"/>
    </source>
</evidence>
<organism evidence="5 6">
    <name type="scientific">Trichoplusia ni</name>
    <name type="common">Cabbage looper</name>
    <dbReference type="NCBI Taxonomy" id="7111"/>
    <lineage>
        <taxon>Eukaryota</taxon>
        <taxon>Metazoa</taxon>
        <taxon>Ecdysozoa</taxon>
        <taxon>Arthropoda</taxon>
        <taxon>Hexapoda</taxon>
        <taxon>Insecta</taxon>
        <taxon>Pterygota</taxon>
        <taxon>Neoptera</taxon>
        <taxon>Endopterygota</taxon>
        <taxon>Lepidoptera</taxon>
        <taxon>Glossata</taxon>
        <taxon>Ditrysia</taxon>
        <taxon>Noctuoidea</taxon>
        <taxon>Noctuidae</taxon>
        <taxon>Plusiinae</taxon>
        <taxon>Trichoplusia</taxon>
    </lineage>
</organism>
<proteinExistence type="predicted"/>
<dbReference type="Proteomes" id="UP000322000">
    <property type="component" value="Chromosome 17"/>
</dbReference>
<dbReference type="GO" id="GO:0005615">
    <property type="term" value="C:extracellular space"/>
    <property type="evidence" value="ECO:0007669"/>
    <property type="project" value="TreeGrafter"/>
</dbReference>
<keyword evidence="1 3" id="KW-0193">Cuticle</keyword>
<evidence type="ECO:0000313" key="5">
    <source>
        <dbReference type="Proteomes" id="UP000322000"/>
    </source>
</evidence>
<dbReference type="KEGG" id="tnl:113502351"/>
<reference evidence="6" key="1">
    <citation type="submission" date="2025-08" db="UniProtKB">
        <authorList>
            <consortium name="RefSeq"/>
        </authorList>
    </citation>
    <scope>IDENTIFICATION</scope>
</reference>
<evidence type="ECO:0000256" key="2">
    <source>
        <dbReference type="ARBA" id="ARBA00022729"/>
    </source>
</evidence>
<name>A0A7E5WG66_TRINI</name>
<dbReference type="InterPro" id="IPR031311">
    <property type="entry name" value="CHIT_BIND_RR_consensus"/>
</dbReference>
<dbReference type="CTD" id="100379394"/>
<keyword evidence="2 4" id="KW-0732">Signal</keyword>
<dbReference type="PROSITE" id="PS51155">
    <property type="entry name" value="CHIT_BIND_RR_2"/>
    <property type="match status" value="1"/>
</dbReference>